<sequence length="222" mass="26283">MGISENADSPLLCSREIKLMQYPKDDIQKEILKAAEKVFLENGFPKASMREIAQEAQVGLSNIYNYFKNKDDIFCTVVRPVISAFDRMLHEHHGRYGADIMEMYSSEYLRCVIEEYMTLIQKHRKLLVLLFFHAQGSSLENFKENFTERSTSLVKEYFRDMKEKHPQMNINVTDFSIHLHTAWMFTMFEELIMHRVGIEDLEQIVTEYITFEVTGWRELMKI</sequence>
<evidence type="ECO:0000259" key="3">
    <source>
        <dbReference type="PROSITE" id="PS50977"/>
    </source>
</evidence>
<reference evidence="4 5" key="1">
    <citation type="journal article" date="2015" name="Science">
        <title>Genetic determinants of in vivo fitness and diet responsiveness in multiple human gut Bacteroides.</title>
        <authorList>
            <person name="Wu M."/>
            <person name="McNulty N.P."/>
            <person name="Rodionov D.A."/>
            <person name="Khoroshkin M.S."/>
            <person name="Griffin N.W."/>
            <person name="Cheng J."/>
            <person name="Latreille P."/>
            <person name="Kerstetter R.A."/>
            <person name="Terrapon N."/>
            <person name="Henrissat B."/>
            <person name="Osterman A.L."/>
            <person name="Gordon J.I."/>
        </authorList>
    </citation>
    <scope>NUCLEOTIDE SEQUENCE [LARGE SCALE GENOMIC DNA]</scope>
    <source>
        <strain evidence="4 5">WH2</strain>
    </source>
</reference>
<dbReference type="KEGG" id="bcel:BcellWH2_04876"/>
<gene>
    <name evidence="4" type="primary">fadR</name>
    <name evidence="4" type="ORF">BcellWH2_04876</name>
</gene>
<dbReference type="PANTHER" id="PTHR30055">
    <property type="entry name" value="HTH-TYPE TRANSCRIPTIONAL REGULATOR RUTR"/>
    <property type="match status" value="1"/>
</dbReference>
<protein>
    <submittedName>
        <fullName evidence="4">Fatty acid metabolism regulator protein</fullName>
    </submittedName>
</protein>
<evidence type="ECO:0000256" key="2">
    <source>
        <dbReference type="PROSITE-ProRule" id="PRU00335"/>
    </source>
</evidence>
<feature type="DNA-binding region" description="H-T-H motif" evidence="2">
    <location>
        <begin position="48"/>
        <end position="67"/>
    </location>
</feature>
<organism evidence="4 5">
    <name type="scientific">Bacteroides cellulosilyticus</name>
    <dbReference type="NCBI Taxonomy" id="246787"/>
    <lineage>
        <taxon>Bacteria</taxon>
        <taxon>Pseudomonadati</taxon>
        <taxon>Bacteroidota</taxon>
        <taxon>Bacteroidia</taxon>
        <taxon>Bacteroidales</taxon>
        <taxon>Bacteroidaceae</taxon>
        <taxon>Bacteroides</taxon>
    </lineage>
</organism>
<dbReference type="CDD" id="cd00086">
    <property type="entry name" value="homeodomain"/>
    <property type="match status" value="1"/>
</dbReference>
<dbReference type="PROSITE" id="PS50977">
    <property type="entry name" value="HTH_TETR_2"/>
    <property type="match status" value="1"/>
</dbReference>
<dbReference type="InterPro" id="IPR009057">
    <property type="entry name" value="Homeodomain-like_sf"/>
</dbReference>
<dbReference type="InterPro" id="IPR050109">
    <property type="entry name" value="HTH-type_TetR-like_transc_reg"/>
</dbReference>
<dbReference type="Pfam" id="PF00440">
    <property type="entry name" value="TetR_N"/>
    <property type="match status" value="1"/>
</dbReference>
<dbReference type="PANTHER" id="PTHR30055:SF226">
    <property type="entry name" value="HTH-TYPE TRANSCRIPTIONAL REGULATOR PKSA"/>
    <property type="match status" value="1"/>
</dbReference>
<feature type="domain" description="HTH tetR-type" evidence="3">
    <location>
        <begin position="25"/>
        <end position="85"/>
    </location>
</feature>
<dbReference type="PATRIC" id="fig|246787.4.peg.5034"/>
<name>A0A0P0FVS1_9BACE</name>
<dbReference type="GO" id="GO:0003700">
    <property type="term" value="F:DNA-binding transcription factor activity"/>
    <property type="evidence" value="ECO:0007669"/>
    <property type="project" value="TreeGrafter"/>
</dbReference>
<evidence type="ECO:0000256" key="1">
    <source>
        <dbReference type="ARBA" id="ARBA00023125"/>
    </source>
</evidence>
<keyword evidence="1 2" id="KW-0238">DNA-binding</keyword>
<dbReference type="InterPro" id="IPR001356">
    <property type="entry name" value="HD"/>
</dbReference>
<dbReference type="EMBL" id="CP012801">
    <property type="protein sequence ID" value="ALJ62085.1"/>
    <property type="molecule type" value="Genomic_DNA"/>
</dbReference>
<dbReference type="Proteomes" id="UP000061809">
    <property type="component" value="Chromosome"/>
</dbReference>
<accession>A0A0P0FVS1</accession>
<evidence type="ECO:0000313" key="5">
    <source>
        <dbReference type="Proteomes" id="UP000061809"/>
    </source>
</evidence>
<dbReference type="SUPFAM" id="SSF46689">
    <property type="entry name" value="Homeodomain-like"/>
    <property type="match status" value="1"/>
</dbReference>
<evidence type="ECO:0000313" key="4">
    <source>
        <dbReference type="EMBL" id="ALJ62085.1"/>
    </source>
</evidence>
<dbReference type="InterPro" id="IPR001647">
    <property type="entry name" value="HTH_TetR"/>
</dbReference>
<dbReference type="GO" id="GO:0000976">
    <property type="term" value="F:transcription cis-regulatory region binding"/>
    <property type="evidence" value="ECO:0007669"/>
    <property type="project" value="TreeGrafter"/>
</dbReference>
<dbReference type="Gene3D" id="1.10.357.10">
    <property type="entry name" value="Tetracycline Repressor, domain 2"/>
    <property type="match status" value="1"/>
</dbReference>
<proteinExistence type="predicted"/>
<dbReference type="PRINTS" id="PR00455">
    <property type="entry name" value="HTHTETR"/>
</dbReference>
<dbReference type="AlphaFoldDB" id="A0A0P0FVS1"/>